<proteinExistence type="predicted"/>
<comment type="caution">
    <text evidence="1">The sequence shown here is derived from an EMBL/GenBank/DDBJ whole genome shotgun (WGS) entry which is preliminary data.</text>
</comment>
<evidence type="ECO:0000313" key="2">
    <source>
        <dbReference type="Proteomes" id="UP001221898"/>
    </source>
</evidence>
<keyword evidence="2" id="KW-1185">Reference proteome</keyword>
<sequence>MCFVTALFAQGRCRDAHCGPSSARALAMCGLSVVSVPLPFRPAGRYSSEQPHLGCDVMGLFTCGEDGELARLAFPPPQGRTDFLNRLYMCSDWNPAP</sequence>
<name>A0AAD7T5D8_9TELE</name>
<dbReference type="AlphaFoldDB" id="A0AAD7T5D8"/>
<reference evidence="1" key="1">
    <citation type="journal article" date="2023" name="Science">
        <title>Genome structures resolve the early diversification of teleost fishes.</title>
        <authorList>
            <person name="Parey E."/>
            <person name="Louis A."/>
            <person name="Montfort J."/>
            <person name="Bouchez O."/>
            <person name="Roques C."/>
            <person name="Iampietro C."/>
            <person name="Lluch J."/>
            <person name="Castinel A."/>
            <person name="Donnadieu C."/>
            <person name="Desvignes T."/>
            <person name="Floi Bucao C."/>
            <person name="Jouanno E."/>
            <person name="Wen M."/>
            <person name="Mejri S."/>
            <person name="Dirks R."/>
            <person name="Jansen H."/>
            <person name="Henkel C."/>
            <person name="Chen W.J."/>
            <person name="Zahm M."/>
            <person name="Cabau C."/>
            <person name="Klopp C."/>
            <person name="Thompson A.W."/>
            <person name="Robinson-Rechavi M."/>
            <person name="Braasch I."/>
            <person name="Lecointre G."/>
            <person name="Bobe J."/>
            <person name="Postlethwait J.H."/>
            <person name="Berthelot C."/>
            <person name="Roest Crollius H."/>
            <person name="Guiguen Y."/>
        </authorList>
    </citation>
    <scope>NUCLEOTIDE SEQUENCE</scope>
    <source>
        <strain evidence="1">NC1722</strain>
    </source>
</reference>
<evidence type="ECO:0000313" key="1">
    <source>
        <dbReference type="EMBL" id="KAJ8414710.1"/>
    </source>
</evidence>
<dbReference type="EMBL" id="JAINUG010000012">
    <property type="protein sequence ID" value="KAJ8414710.1"/>
    <property type="molecule type" value="Genomic_DNA"/>
</dbReference>
<protein>
    <submittedName>
        <fullName evidence="1">Uncharacterized protein</fullName>
    </submittedName>
</protein>
<accession>A0AAD7T5D8</accession>
<organism evidence="1 2">
    <name type="scientific">Aldrovandia affinis</name>
    <dbReference type="NCBI Taxonomy" id="143900"/>
    <lineage>
        <taxon>Eukaryota</taxon>
        <taxon>Metazoa</taxon>
        <taxon>Chordata</taxon>
        <taxon>Craniata</taxon>
        <taxon>Vertebrata</taxon>
        <taxon>Euteleostomi</taxon>
        <taxon>Actinopterygii</taxon>
        <taxon>Neopterygii</taxon>
        <taxon>Teleostei</taxon>
        <taxon>Notacanthiformes</taxon>
        <taxon>Halosauridae</taxon>
        <taxon>Aldrovandia</taxon>
    </lineage>
</organism>
<gene>
    <name evidence="1" type="ORF">AAFF_G00039120</name>
</gene>
<dbReference type="Proteomes" id="UP001221898">
    <property type="component" value="Unassembled WGS sequence"/>
</dbReference>